<dbReference type="Proteomes" id="UP000613512">
    <property type="component" value="Unassembled WGS sequence"/>
</dbReference>
<dbReference type="Gene3D" id="3.40.1190.20">
    <property type="match status" value="1"/>
</dbReference>
<keyword evidence="11" id="KW-0067">ATP-binding</keyword>
<evidence type="ECO:0000256" key="1">
    <source>
        <dbReference type="ARBA" id="ARBA00000151"/>
    </source>
</evidence>
<dbReference type="CDD" id="cd01169">
    <property type="entry name" value="HMPP_kinase"/>
    <property type="match status" value="1"/>
</dbReference>
<comment type="similarity">
    <text evidence="4">Belongs to the ThiD family.</text>
</comment>
<dbReference type="InterPro" id="IPR013749">
    <property type="entry name" value="PM/HMP-P_kinase-1"/>
</dbReference>
<comment type="caution">
    <text evidence="17">The sequence shown here is derived from an EMBL/GenBank/DDBJ whole genome shotgun (WGS) entry which is preliminary data.</text>
</comment>
<dbReference type="EC" id="2.7.1.49" evidence="5"/>
<comment type="pathway">
    <text evidence="13">Cofactor biosynthesis; thiamine diphosphate biosynthesis; 4-amino-2-methyl-5-diphosphomethylpyrimidine from 5-amino-1-(5-phospho-D-ribosyl)imidazole: step 2/3.</text>
</comment>
<keyword evidence="9" id="KW-0547">Nucleotide-binding</keyword>
<organism evidence="17 18">
    <name type="scientific">Ornithinibacillus halotolerans</name>
    <dbReference type="NCBI Taxonomy" id="1274357"/>
    <lineage>
        <taxon>Bacteria</taxon>
        <taxon>Bacillati</taxon>
        <taxon>Bacillota</taxon>
        <taxon>Bacilli</taxon>
        <taxon>Bacillales</taxon>
        <taxon>Bacillaceae</taxon>
        <taxon>Ornithinibacillus</taxon>
    </lineage>
</organism>
<evidence type="ECO:0000256" key="13">
    <source>
        <dbReference type="ARBA" id="ARBA00037917"/>
    </source>
</evidence>
<reference evidence="17" key="1">
    <citation type="journal article" date="2014" name="Int. J. Syst. Evol. Microbiol.">
        <title>Complete genome sequence of Corynebacterium casei LMG S-19264T (=DSM 44701T), isolated from a smear-ripened cheese.</title>
        <authorList>
            <consortium name="US DOE Joint Genome Institute (JGI-PGF)"/>
            <person name="Walter F."/>
            <person name="Albersmeier A."/>
            <person name="Kalinowski J."/>
            <person name="Ruckert C."/>
        </authorList>
    </citation>
    <scope>NUCLEOTIDE SEQUENCE</scope>
    <source>
        <strain evidence="17">CGMCC 1.12408</strain>
    </source>
</reference>
<dbReference type="GO" id="GO:0008902">
    <property type="term" value="F:hydroxymethylpyrimidine kinase activity"/>
    <property type="evidence" value="ECO:0007669"/>
    <property type="project" value="UniProtKB-EC"/>
</dbReference>
<dbReference type="SUPFAM" id="SSF53613">
    <property type="entry name" value="Ribokinase-like"/>
    <property type="match status" value="1"/>
</dbReference>
<gene>
    <name evidence="17" type="primary">thiD</name>
    <name evidence="17" type="ORF">GCM10008025_15540</name>
</gene>
<accession>A0A916RWK2</accession>
<dbReference type="PANTHER" id="PTHR20858">
    <property type="entry name" value="PHOSPHOMETHYLPYRIMIDINE KINASE"/>
    <property type="match status" value="1"/>
</dbReference>
<evidence type="ECO:0000256" key="14">
    <source>
        <dbReference type="ARBA" id="ARBA00042102"/>
    </source>
</evidence>
<keyword evidence="12" id="KW-0784">Thiamine biosynthesis</keyword>
<comment type="catalytic activity">
    <reaction evidence="2">
        <text>4-amino-2-methyl-5-(phosphooxymethyl)pyrimidine + ATP = 4-amino-2-methyl-5-(diphosphooxymethyl)pyrimidine + ADP</text>
        <dbReference type="Rhea" id="RHEA:19893"/>
        <dbReference type="ChEBI" id="CHEBI:30616"/>
        <dbReference type="ChEBI" id="CHEBI:57841"/>
        <dbReference type="ChEBI" id="CHEBI:58354"/>
        <dbReference type="ChEBI" id="CHEBI:456216"/>
        <dbReference type="EC" id="2.7.4.7"/>
    </reaction>
</comment>
<evidence type="ECO:0000256" key="11">
    <source>
        <dbReference type="ARBA" id="ARBA00022840"/>
    </source>
</evidence>
<comment type="catalytic activity">
    <reaction evidence="1">
        <text>4-amino-5-hydroxymethyl-2-methylpyrimidine + ATP = 4-amino-2-methyl-5-(phosphooxymethyl)pyrimidine + ADP + H(+)</text>
        <dbReference type="Rhea" id="RHEA:23096"/>
        <dbReference type="ChEBI" id="CHEBI:15378"/>
        <dbReference type="ChEBI" id="CHEBI:16892"/>
        <dbReference type="ChEBI" id="CHEBI:30616"/>
        <dbReference type="ChEBI" id="CHEBI:58354"/>
        <dbReference type="ChEBI" id="CHEBI:456216"/>
        <dbReference type="EC" id="2.7.1.49"/>
    </reaction>
</comment>
<evidence type="ECO:0000256" key="2">
    <source>
        <dbReference type="ARBA" id="ARBA00000565"/>
    </source>
</evidence>
<evidence type="ECO:0000256" key="10">
    <source>
        <dbReference type="ARBA" id="ARBA00022777"/>
    </source>
</evidence>
<feature type="domain" description="Pyridoxamine kinase/Phosphomethylpyrimidine kinase" evidence="16">
    <location>
        <begin position="28"/>
        <end position="271"/>
    </location>
</feature>
<dbReference type="GO" id="GO:0005524">
    <property type="term" value="F:ATP binding"/>
    <property type="evidence" value="ECO:0007669"/>
    <property type="project" value="UniProtKB-KW"/>
</dbReference>
<dbReference type="GO" id="GO:0009228">
    <property type="term" value="P:thiamine biosynthetic process"/>
    <property type="evidence" value="ECO:0007669"/>
    <property type="project" value="UniProtKB-KW"/>
</dbReference>
<dbReference type="Pfam" id="PF08543">
    <property type="entry name" value="Phos_pyr_kin"/>
    <property type="match status" value="1"/>
</dbReference>
<keyword evidence="18" id="KW-1185">Reference proteome</keyword>
<dbReference type="FunFam" id="3.40.1190.20:FF:000003">
    <property type="entry name" value="Phosphomethylpyrimidine kinase ThiD"/>
    <property type="match status" value="1"/>
</dbReference>
<comment type="pathway">
    <text evidence="3">Cofactor biosynthesis; thiamine diphosphate biosynthesis; 4-amino-2-methyl-5-diphosphomethylpyrimidine from 5-amino-1-(5-phospho-D-ribosyl)imidazole: step 3/3.</text>
</comment>
<evidence type="ECO:0000256" key="8">
    <source>
        <dbReference type="ARBA" id="ARBA00022679"/>
    </source>
</evidence>
<dbReference type="InterPro" id="IPR029056">
    <property type="entry name" value="Ribokinase-like"/>
</dbReference>
<protein>
    <recommendedName>
        <fullName evidence="7">Hydroxymethylpyrimidine/phosphomethylpyrimidine kinase</fullName>
        <ecNumber evidence="5">2.7.1.49</ecNumber>
        <ecNumber evidence="6">2.7.4.7</ecNumber>
    </recommendedName>
    <alternativeName>
        <fullName evidence="14">Hydroxymethylpyrimidine kinase</fullName>
    </alternativeName>
    <alternativeName>
        <fullName evidence="15">Hydroxymethylpyrimidine phosphate kinase</fullName>
    </alternativeName>
</protein>
<evidence type="ECO:0000256" key="9">
    <source>
        <dbReference type="ARBA" id="ARBA00022741"/>
    </source>
</evidence>
<reference evidence="17" key="2">
    <citation type="submission" date="2020-09" db="EMBL/GenBank/DDBJ databases">
        <authorList>
            <person name="Sun Q."/>
            <person name="Zhou Y."/>
        </authorList>
    </citation>
    <scope>NUCLEOTIDE SEQUENCE</scope>
    <source>
        <strain evidence="17">CGMCC 1.12408</strain>
    </source>
</reference>
<dbReference type="EC" id="2.7.4.7" evidence="6"/>
<evidence type="ECO:0000256" key="15">
    <source>
        <dbReference type="ARBA" id="ARBA00043176"/>
    </source>
</evidence>
<name>A0A916RWK2_9BACI</name>
<dbReference type="InterPro" id="IPR004399">
    <property type="entry name" value="HMP/HMP-P_kinase_dom"/>
</dbReference>
<dbReference type="AlphaFoldDB" id="A0A916RWK2"/>
<dbReference type="RefSeq" id="WP_188384103.1">
    <property type="nucleotide sequence ID" value="NZ_BMEY01000006.1"/>
</dbReference>
<evidence type="ECO:0000256" key="7">
    <source>
        <dbReference type="ARBA" id="ARBA00019161"/>
    </source>
</evidence>
<dbReference type="PANTHER" id="PTHR20858:SF17">
    <property type="entry name" value="HYDROXYMETHYLPYRIMIDINE_PHOSPHOMETHYLPYRIMIDINE KINASE THI20-RELATED"/>
    <property type="match status" value="1"/>
</dbReference>
<evidence type="ECO:0000313" key="17">
    <source>
        <dbReference type="EMBL" id="GGA72643.1"/>
    </source>
</evidence>
<evidence type="ECO:0000256" key="5">
    <source>
        <dbReference type="ARBA" id="ARBA00012135"/>
    </source>
</evidence>
<keyword evidence="10 17" id="KW-0418">Kinase</keyword>
<evidence type="ECO:0000256" key="6">
    <source>
        <dbReference type="ARBA" id="ARBA00012963"/>
    </source>
</evidence>
<evidence type="ECO:0000313" key="18">
    <source>
        <dbReference type="Proteomes" id="UP000613512"/>
    </source>
</evidence>
<evidence type="ECO:0000259" key="16">
    <source>
        <dbReference type="Pfam" id="PF08543"/>
    </source>
</evidence>
<dbReference type="GO" id="GO:0008972">
    <property type="term" value="F:phosphomethylpyrimidine kinase activity"/>
    <property type="evidence" value="ECO:0007669"/>
    <property type="project" value="UniProtKB-EC"/>
</dbReference>
<dbReference type="GO" id="GO:0005829">
    <property type="term" value="C:cytosol"/>
    <property type="evidence" value="ECO:0007669"/>
    <property type="project" value="TreeGrafter"/>
</dbReference>
<proteinExistence type="inferred from homology"/>
<evidence type="ECO:0000256" key="4">
    <source>
        <dbReference type="ARBA" id="ARBA00009879"/>
    </source>
</evidence>
<dbReference type="EMBL" id="BMEY01000006">
    <property type="protein sequence ID" value="GGA72643.1"/>
    <property type="molecule type" value="Genomic_DNA"/>
</dbReference>
<dbReference type="NCBIfam" id="TIGR00097">
    <property type="entry name" value="HMP-P_kinase"/>
    <property type="match status" value="1"/>
</dbReference>
<evidence type="ECO:0000256" key="3">
    <source>
        <dbReference type="ARBA" id="ARBA00004769"/>
    </source>
</evidence>
<evidence type="ECO:0000256" key="12">
    <source>
        <dbReference type="ARBA" id="ARBA00022977"/>
    </source>
</evidence>
<keyword evidence="8" id="KW-0808">Transferase</keyword>
<sequence>MDTYNSFDSNKVFTQKNICCALTIAGTDPSGGAGIHADLKTFQELKVYGMSVITSVVAQNTTGVQDVHHLPIDFVSQQFDSVLTDIPVHAFKTGMIATVEMMKVIKEKVENLHIPYVLDPVMVATSGDALIDKEARNYLREHLLPLTTLVTPNIPEAEFITGKSIETIEDMEDVAKVIVHQYGAGAALVKGGHLTGDAIDILYDGEDMYTYTAERIHTKNTHGTGCTYSAAITSYLGQGVPLPEAVDKSKQFITNAIKHAFPLGSGNGPTNHFAARMEAVK</sequence>